<organism evidence="1">
    <name type="scientific">marine sediment metagenome</name>
    <dbReference type="NCBI Taxonomy" id="412755"/>
    <lineage>
        <taxon>unclassified sequences</taxon>
        <taxon>metagenomes</taxon>
        <taxon>ecological metagenomes</taxon>
    </lineage>
</organism>
<reference evidence="1" key="1">
    <citation type="journal article" date="2015" name="Nature">
        <title>Complex archaea that bridge the gap between prokaryotes and eukaryotes.</title>
        <authorList>
            <person name="Spang A."/>
            <person name="Saw J.H."/>
            <person name="Jorgensen S.L."/>
            <person name="Zaremba-Niedzwiedzka K."/>
            <person name="Martijn J."/>
            <person name="Lind A.E."/>
            <person name="van Eijk R."/>
            <person name="Schleper C."/>
            <person name="Guy L."/>
            <person name="Ettema T.J."/>
        </authorList>
    </citation>
    <scope>NUCLEOTIDE SEQUENCE</scope>
</reference>
<gene>
    <name evidence="1" type="ORF">LCGC14_1655170</name>
</gene>
<proteinExistence type="predicted"/>
<sequence>MVKIINKPIGRPNIELDYNRIFQMAKDQCTVAEIAAELECSEVTLAHDNDFRHTFKKGQEAGKTHLRRLQLRLAEGKDPVYERDDKGDIIFDGKGKPVIKESGFAPQASACIFLGKNQLGQMDTQNMNLHVEAPVTVLHKDYEKGKKEGKKDE</sequence>
<name>A0A0F9II88_9ZZZZ</name>
<dbReference type="AlphaFoldDB" id="A0A0F9II88"/>
<protein>
    <submittedName>
        <fullName evidence="1">Uncharacterized protein</fullName>
    </submittedName>
</protein>
<dbReference type="EMBL" id="LAZR01013974">
    <property type="protein sequence ID" value="KKM19494.1"/>
    <property type="molecule type" value="Genomic_DNA"/>
</dbReference>
<accession>A0A0F9II88</accession>
<evidence type="ECO:0000313" key="1">
    <source>
        <dbReference type="EMBL" id="KKM19494.1"/>
    </source>
</evidence>
<comment type="caution">
    <text evidence="1">The sequence shown here is derived from an EMBL/GenBank/DDBJ whole genome shotgun (WGS) entry which is preliminary data.</text>
</comment>